<feature type="region of interest" description="Disordered" evidence="1">
    <location>
        <begin position="283"/>
        <end position="324"/>
    </location>
</feature>
<evidence type="ECO:0000313" key="2">
    <source>
        <dbReference type="EMBL" id="OBZ69130.1"/>
    </source>
</evidence>
<accession>A0A1C7LWP8</accession>
<feature type="region of interest" description="Disordered" evidence="1">
    <location>
        <begin position="467"/>
        <end position="500"/>
    </location>
</feature>
<dbReference type="Proteomes" id="UP000092993">
    <property type="component" value="Unassembled WGS sequence"/>
</dbReference>
<organism evidence="2 3">
    <name type="scientific">Grifola frondosa</name>
    <name type="common">Maitake</name>
    <name type="synonym">Polyporus frondosus</name>
    <dbReference type="NCBI Taxonomy" id="5627"/>
    <lineage>
        <taxon>Eukaryota</taxon>
        <taxon>Fungi</taxon>
        <taxon>Dikarya</taxon>
        <taxon>Basidiomycota</taxon>
        <taxon>Agaricomycotina</taxon>
        <taxon>Agaricomycetes</taxon>
        <taxon>Polyporales</taxon>
        <taxon>Grifolaceae</taxon>
        <taxon>Grifola</taxon>
    </lineage>
</organism>
<dbReference type="EMBL" id="LUGG01000018">
    <property type="protein sequence ID" value="OBZ69130.1"/>
    <property type="molecule type" value="Genomic_DNA"/>
</dbReference>
<dbReference type="OMA" id="KEWITWV"/>
<evidence type="ECO:0000313" key="3">
    <source>
        <dbReference type="Proteomes" id="UP000092993"/>
    </source>
</evidence>
<dbReference type="AlphaFoldDB" id="A0A1C7LWP8"/>
<name>A0A1C7LWP8_GRIFR</name>
<feature type="compositionally biased region" description="Low complexity" evidence="1">
    <location>
        <begin position="283"/>
        <end position="294"/>
    </location>
</feature>
<protein>
    <submittedName>
        <fullName evidence="2">Uncharacterized protein</fullName>
    </submittedName>
</protein>
<proteinExistence type="predicted"/>
<keyword evidence="3" id="KW-1185">Reference proteome</keyword>
<feature type="compositionally biased region" description="Pro residues" evidence="1">
    <location>
        <begin position="295"/>
        <end position="304"/>
    </location>
</feature>
<evidence type="ECO:0000256" key="1">
    <source>
        <dbReference type="SAM" id="MobiDB-lite"/>
    </source>
</evidence>
<feature type="region of interest" description="Disordered" evidence="1">
    <location>
        <begin position="575"/>
        <end position="604"/>
    </location>
</feature>
<comment type="caution">
    <text evidence="2">The sequence shown here is derived from an EMBL/GenBank/DDBJ whole genome shotgun (WGS) entry which is preliminary data.</text>
</comment>
<feature type="compositionally biased region" description="Polar residues" evidence="1">
    <location>
        <begin position="373"/>
        <end position="385"/>
    </location>
</feature>
<dbReference type="OrthoDB" id="3210731at2759"/>
<feature type="region of interest" description="Disordered" evidence="1">
    <location>
        <begin position="373"/>
        <end position="393"/>
    </location>
</feature>
<sequence length="759" mass="82155">MWAPFLSQPPQAPYLLSIPVPRCLSNHLKLRIFPPHPASAASSLASISSAEEDAVWDLTTDPHVTRGASNRISRSHSYTHFADDESSDASTSAGFADGCGIQGTFPSTERLRIRWATPLKAGQVPETVDGRRRVGIDEVKGDMTCFVLGKDRGRGSQGLMMRVQYEAICRGLWFPGVATLLALDVGLDAEDYDVSWVPGMESRWLISGGPGFTGFDVGGPPQAISRQSSEDMPPINVLPSSPETGGNVSSLPPARYDSPSPLASLLHAPLPAQNIADYSFEASPVSTPVSSTTSLPPPRTPEPGPRSGVSSVNGQYLDTDTDLENDGLARPPKVPVTVHLNLNDLLPPAKEEFKFNVSGTILLTPRQSTLNLRLRDSSPSQEYATSDSDSDSEPVVVPRFRVLYTGKESTSYTIVSEADRTAVDVYNSVGDIHNTQTRRTVLQKGGQIKCGMDGARIALHRLSSLQSTSVRGRRDRSMDSVRSARGRSRPLAPSGVTLRESSPSMLRQSVLLSNTRSILRRDGPLMIPFVTATITPLLNGSQSVPDAYAVQICLPAPSDADTEWLEFGLALPSADSLPSGSNLGDRSRGDSANSPPRVEVASASVEGVPVRFETSAAMKQDTSVTGLRLPFDETSAKEWMTWVRVHIGDLGGGKVEIVYLVKGKREGKGDENGRDKGKQRAKDQVQLNVLLPSFSLPVGRLEVNIQVQAGFELASLRTNLTHQQSSPQGLRCSDFAENNNREQGAYIDHIRDHRTRNMY</sequence>
<dbReference type="STRING" id="5627.A0A1C7LWP8"/>
<reference evidence="2 3" key="1">
    <citation type="submission" date="2016-03" db="EMBL/GenBank/DDBJ databases">
        <title>Whole genome sequencing of Grifola frondosa 9006-11.</title>
        <authorList>
            <person name="Min B."/>
            <person name="Park H."/>
            <person name="Kim J.-G."/>
            <person name="Cho H."/>
            <person name="Oh Y.-L."/>
            <person name="Kong W.-S."/>
            <person name="Choi I.-G."/>
        </authorList>
    </citation>
    <scope>NUCLEOTIDE SEQUENCE [LARGE SCALE GENOMIC DNA]</scope>
    <source>
        <strain evidence="2 3">9006-11</strain>
    </source>
</reference>
<feature type="compositionally biased region" description="Polar residues" evidence="1">
    <location>
        <begin position="576"/>
        <end position="594"/>
    </location>
</feature>
<gene>
    <name evidence="2" type="ORF">A0H81_10723</name>
</gene>
<feature type="compositionally biased region" description="Polar residues" evidence="1">
    <location>
        <begin position="309"/>
        <end position="318"/>
    </location>
</feature>